<reference evidence="11" key="2">
    <citation type="journal article" date="2021" name="PeerJ">
        <title>Extensive microbial diversity within the chicken gut microbiome revealed by metagenomics and culture.</title>
        <authorList>
            <person name="Gilroy R."/>
            <person name="Ravi A."/>
            <person name="Getino M."/>
            <person name="Pursley I."/>
            <person name="Horton D.L."/>
            <person name="Alikhan N.F."/>
            <person name="Baker D."/>
            <person name="Gharbi K."/>
            <person name="Hall N."/>
            <person name="Watson M."/>
            <person name="Adriaenssens E.M."/>
            <person name="Foster-Nyarko E."/>
            <person name="Jarju S."/>
            <person name="Secka A."/>
            <person name="Antonio M."/>
            <person name="Oren A."/>
            <person name="Chaudhuri R.R."/>
            <person name="La Ragione R."/>
            <person name="Hildebrand F."/>
            <person name="Pallen M.J."/>
        </authorList>
    </citation>
    <scope>NUCLEOTIDE SEQUENCE</scope>
    <source>
        <strain evidence="11">ChiSxjej2B14-6234</strain>
    </source>
</reference>
<evidence type="ECO:0000256" key="6">
    <source>
        <dbReference type="ARBA" id="ARBA00022840"/>
    </source>
</evidence>
<evidence type="ECO:0000313" key="12">
    <source>
        <dbReference type="Proteomes" id="UP000886887"/>
    </source>
</evidence>
<keyword evidence="9" id="KW-0472">Membrane</keyword>
<keyword evidence="8" id="KW-0406">Ion transport</keyword>
<organism evidence="11 12">
    <name type="scientific">Candidatus Onthenecus intestinigallinarum</name>
    <dbReference type="NCBI Taxonomy" id="2840875"/>
    <lineage>
        <taxon>Bacteria</taxon>
        <taxon>Bacillati</taxon>
        <taxon>Bacillota</taxon>
        <taxon>Clostridia</taxon>
        <taxon>Eubacteriales</taxon>
        <taxon>Candidatus Onthenecus</taxon>
    </lineage>
</organism>
<evidence type="ECO:0000256" key="1">
    <source>
        <dbReference type="ARBA" id="ARBA00004202"/>
    </source>
</evidence>
<comment type="subcellular location">
    <subcellularLocation>
        <location evidence="1">Cell membrane</location>
        <topology evidence="1">Peripheral membrane protein</topology>
    </subcellularLocation>
</comment>
<evidence type="ECO:0000256" key="3">
    <source>
        <dbReference type="ARBA" id="ARBA00022475"/>
    </source>
</evidence>
<keyword evidence="4" id="KW-0410">Iron transport</keyword>
<dbReference type="PROSITE" id="PS50893">
    <property type="entry name" value="ABC_TRANSPORTER_2"/>
    <property type="match status" value="1"/>
</dbReference>
<dbReference type="AlphaFoldDB" id="A0A9D0ZB74"/>
<evidence type="ECO:0000313" key="11">
    <source>
        <dbReference type="EMBL" id="HIQ72587.1"/>
    </source>
</evidence>
<evidence type="ECO:0000256" key="9">
    <source>
        <dbReference type="ARBA" id="ARBA00023136"/>
    </source>
</evidence>
<dbReference type="PANTHER" id="PTHR42771">
    <property type="entry name" value="IRON(3+)-HYDROXAMATE IMPORT ATP-BINDING PROTEIN FHUC"/>
    <property type="match status" value="1"/>
</dbReference>
<dbReference type="GO" id="GO:0005524">
    <property type="term" value="F:ATP binding"/>
    <property type="evidence" value="ECO:0007669"/>
    <property type="project" value="UniProtKB-KW"/>
</dbReference>
<evidence type="ECO:0000256" key="2">
    <source>
        <dbReference type="ARBA" id="ARBA00022448"/>
    </source>
</evidence>
<dbReference type="GO" id="GO:0006826">
    <property type="term" value="P:iron ion transport"/>
    <property type="evidence" value="ECO:0007669"/>
    <property type="project" value="UniProtKB-KW"/>
</dbReference>
<dbReference type="InterPro" id="IPR003439">
    <property type="entry name" value="ABC_transporter-like_ATP-bd"/>
</dbReference>
<name>A0A9D0ZB74_9FIRM</name>
<evidence type="ECO:0000256" key="8">
    <source>
        <dbReference type="ARBA" id="ARBA00023065"/>
    </source>
</evidence>
<dbReference type="SMART" id="SM00382">
    <property type="entry name" value="AAA"/>
    <property type="match status" value="1"/>
</dbReference>
<comment type="caution">
    <text evidence="11">The sequence shown here is derived from an EMBL/GenBank/DDBJ whole genome shotgun (WGS) entry which is preliminary data.</text>
</comment>
<feature type="domain" description="ABC transporter" evidence="10">
    <location>
        <begin position="2"/>
        <end position="236"/>
    </location>
</feature>
<protein>
    <submittedName>
        <fullName evidence="11">ABC transporter ATP-binding protein</fullName>
    </submittedName>
</protein>
<proteinExistence type="predicted"/>
<dbReference type="GO" id="GO:0016887">
    <property type="term" value="F:ATP hydrolysis activity"/>
    <property type="evidence" value="ECO:0007669"/>
    <property type="project" value="InterPro"/>
</dbReference>
<keyword evidence="3" id="KW-1003">Cell membrane</keyword>
<dbReference type="GO" id="GO:0005886">
    <property type="term" value="C:plasma membrane"/>
    <property type="evidence" value="ECO:0007669"/>
    <property type="project" value="UniProtKB-SubCell"/>
</dbReference>
<dbReference type="FunFam" id="3.40.50.300:FF:000134">
    <property type="entry name" value="Iron-enterobactin ABC transporter ATP-binding protein"/>
    <property type="match status" value="1"/>
</dbReference>
<accession>A0A9D0ZB74</accession>
<dbReference type="Gene3D" id="3.40.50.300">
    <property type="entry name" value="P-loop containing nucleotide triphosphate hydrolases"/>
    <property type="match status" value="1"/>
</dbReference>
<dbReference type="InterPro" id="IPR051535">
    <property type="entry name" value="Siderophore_ABC-ATPase"/>
</dbReference>
<evidence type="ECO:0000259" key="10">
    <source>
        <dbReference type="PROSITE" id="PS50893"/>
    </source>
</evidence>
<reference evidence="11" key="1">
    <citation type="submission" date="2020-10" db="EMBL/GenBank/DDBJ databases">
        <authorList>
            <person name="Gilroy R."/>
        </authorList>
    </citation>
    <scope>NUCLEOTIDE SEQUENCE</scope>
    <source>
        <strain evidence="11">ChiSxjej2B14-6234</strain>
    </source>
</reference>
<keyword evidence="5" id="KW-0547">Nucleotide-binding</keyword>
<keyword evidence="7" id="KW-0408">Iron</keyword>
<dbReference type="Proteomes" id="UP000886887">
    <property type="component" value="Unassembled WGS sequence"/>
</dbReference>
<keyword evidence="6 11" id="KW-0067">ATP-binding</keyword>
<sequence length="250" mass="27099">MIEVERLSFAYDGTPVLQDVSLLAPDGAITALIGPNGSGKSTLLRAMARLLPVAQGAVRVDGRAQSEYGQRAFARTLSFLPQSRTVPAISVASLVAHGRFPHTGFSHRLSKADTAAVERALEATGLSAYARRDLRTLSGGERQKAYLAMLIAQEAQNVLLDEPTTYLDVAHQLELCDVLRGLRDAGRCVVVVLHDIAQALWLCDRVVLIHEGRLRFTGAPSDDALLCAVERAFGVRAVRREGIAFERMPT</sequence>
<dbReference type="SUPFAM" id="SSF52540">
    <property type="entry name" value="P-loop containing nucleoside triphosphate hydrolases"/>
    <property type="match status" value="1"/>
</dbReference>
<evidence type="ECO:0000256" key="5">
    <source>
        <dbReference type="ARBA" id="ARBA00022741"/>
    </source>
</evidence>
<keyword evidence="2" id="KW-0813">Transport</keyword>
<dbReference type="PANTHER" id="PTHR42771:SF2">
    <property type="entry name" value="IRON(3+)-HYDROXAMATE IMPORT ATP-BINDING PROTEIN FHUC"/>
    <property type="match status" value="1"/>
</dbReference>
<dbReference type="Pfam" id="PF00005">
    <property type="entry name" value="ABC_tran"/>
    <property type="match status" value="1"/>
</dbReference>
<gene>
    <name evidence="11" type="ORF">IAB73_10325</name>
</gene>
<evidence type="ECO:0000256" key="7">
    <source>
        <dbReference type="ARBA" id="ARBA00023004"/>
    </source>
</evidence>
<dbReference type="InterPro" id="IPR027417">
    <property type="entry name" value="P-loop_NTPase"/>
</dbReference>
<dbReference type="EMBL" id="DVFJ01000036">
    <property type="protein sequence ID" value="HIQ72587.1"/>
    <property type="molecule type" value="Genomic_DNA"/>
</dbReference>
<dbReference type="InterPro" id="IPR003593">
    <property type="entry name" value="AAA+_ATPase"/>
</dbReference>
<evidence type="ECO:0000256" key="4">
    <source>
        <dbReference type="ARBA" id="ARBA00022496"/>
    </source>
</evidence>